<keyword evidence="5" id="KW-0460">Magnesium</keyword>
<evidence type="ECO:0000256" key="6">
    <source>
        <dbReference type="SAM" id="MobiDB-lite"/>
    </source>
</evidence>
<comment type="cofactor">
    <cofactor evidence="5">
        <name>Mg(2+)</name>
        <dbReference type="ChEBI" id="CHEBI:18420"/>
    </cofactor>
</comment>
<comment type="caution">
    <text evidence="8">The sequence shown here is derived from an EMBL/GenBank/DDBJ whole genome shotgun (WGS) entry which is preliminary data.</text>
</comment>
<evidence type="ECO:0000256" key="3">
    <source>
        <dbReference type="ARBA" id="ARBA00022505"/>
    </source>
</evidence>
<dbReference type="InterPro" id="IPR038987">
    <property type="entry name" value="MoeA-like"/>
</dbReference>
<name>A0A5C5R732_9ACTN</name>
<dbReference type="SUPFAM" id="SSF53218">
    <property type="entry name" value="Molybdenum cofactor biosynthesis proteins"/>
    <property type="match status" value="1"/>
</dbReference>
<sequence length="591" mass="59161">MRRCAVSSPNTATWPRGARRPTWRRCPPNGDTCVTSTDRDSAASFDAAVVVAGGSARRLGRDKPEVVVGGRRLLDAAIAAAGGAAVVVVGPSRAVPERVIAVREEPPGGGPLAAIAAGLAAVPAEARTVAVMAADLPEVEPSDLARIAALRSATGAPVALAEDHHGHAQYLLSVWDVAALRAAVADAAAGGPVHAIVPTDAPRLRLPLADVDTPEDLARAEASPLAVRRLLRAALPALPAAGGPPVPGSVLAEPLAAAASFPPFDQSAMDGWAVAGPPPWRPVHGAARAGHAAPALAARTAMRIATGARLPAGADRVIRDEEISRDGTFLTCIDPLRNDVRPTGSAWAPGAVLAAAGTAVDPALVSLATAAGVSAVAARGPVRIRLHSSGDEVGATGGAGLPETAWGPVAATFGAAGCAVVRGPHLPDAPASFRAALLPDGADVVAIIGATGRGAADLLRGALAGAGATLLVDGVDVRPGGSLLVATVPDGPVVVGLGGNPMAAMLGAALLAQPLRAALVREAPRTAELLPLAHASPDDRWRMLPVEPDGLGRWGLPSTVATPHLRDAVGRRAIALVPPLARPGDLAERLA</sequence>
<dbReference type="GO" id="GO:0005829">
    <property type="term" value="C:cytosol"/>
    <property type="evidence" value="ECO:0007669"/>
    <property type="project" value="TreeGrafter"/>
</dbReference>
<evidence type="ECO:0000259" key="7">
    <source>
        <dbReference type="SMART" id="SM00852"/>
    </source>
</evidence>
<dbReference type="GO" id="GO:0006777">
    <property type="term" value="P:Mo-molybdopterin cofactor biosynthetic process"/>
    <property type="evidence" value="ECO:0007669"/>
    <property type="project" value="UniProtKB-UniRule"/>
</dbReference>
<evidence type="ECO:0000256" key="1">
    <source>
        <dbReference type="ARBA" id="ARBA00002901"/>
    </source>
</evidence>
<dbReference type="EC" id="2.10.1.1" evidence="5"/>
<protein>
    <recommendedName>
        <fullName evidence="5">Molybdopterin molybdenumtransferase</fullName>
        <ecNumber evidence="5">2.10.1.1</ecNumber>
    </recommendedName>
</protein>
<keyword evidence="3 5" id="KW-0500">Molybdenum</keyword>
<keyword evidence="5" id="KW-0501">Molybdenum cofactor biosynthesis</keyword>
<dbReference type="Gene3D" id="3.40.980.10">
    <property type="entry name" value="MoaB/Mog-like domain"/>
    <property type="match status" value="1"/>
</dbReference>
<dbReference type="UniPathway" id="UPA00344"/>
<proteinExistence type="inferred from homology"/>
<dbReference type="PANTHER" id="PTHR10192:SF5">
    <property type="entry name" value="GEPHYRIN"/>
    <property type="match status" value="1"/>
</dbReference>
<dbReference type="Pfam" id="PF12804">
    <property type="entry name" value="NTP_transf_3"/>
    <property type="match status" value="1"/>
</dbReference>
<dbReference type="Gene3D" id="3.90.550.10">
    <property type="entry name" value="Spore Coat Polysaccharide Biosynthesis Protein SpsA, Chain A"/>
    <property type="match status" value="1"/>
</dbReference>
<dbReference type="Pfam" id="PF03453">
    <property type="entry name" value="MoeA_N"/>
    <property type="match status" value="1"/>
</dbReference>
<reference evidence="8 9" key="1">
    <citation type="submission" date="2019-06" db="EMBL/GenBank/DDBJ databases">
        <title>Tsukamurella conjunctivitidis sp. nov., Tsukamurella assacharolytica sp. nov. and Tsukamurella sputae sp. nov. isolated from patients with conjunctivitis, bacteraemia (lymphoma) and respiratory infection (sputum) in Hong Kong.</title>
        <authorList>
            <person name="Teng J.L.L."/>
            <person name="Lee H.H."/>
            <person name="Fong J.Y.H."/>
            <person name="Fok K.M.N."/>
            <person name="Lau S.K.P."/>
            <person name="Woo P.C.Y."/>
        </authorList>
    </citation>
    <scope>NUCLEOTIDE SEQUENCE [LARGE SCALE GENOMIC DNA]</scope>
    <source>
        <strain evidence="8 9">HKU71</strain>
    </source>
</reference>
<feature type="domain" description="MoaB/Mog" evidence="7">
    <location>
        <begin position="385"/>
        <end position="518"/>
    </location>
</feature>
<dbReference type="Gene3D" id="2.170.190.11">
    <property type="entry name" value="Molybdopterin biosynthesis moea protein, domain 3"/>
    <property type="match status" value="1"/>
</dbReference>
<dbReference type="InterPro" id="IPR036135">
    <property type="entry name" value="MoeA_linker/N_sf"/>
</dbReference>
<keyword evidence="9" id="KW-1185">Reference proteome</keyword>
<gene>
    <name evidence="8" type="ORF">FK529_15060</name>
</gene>
<accession>A0A5C5R732</accession>
<dbReference type="GO" id="GO:0061599">
    <property type="term" value="F:molybdopterin molybdotransferase activity"/>
    <property type="evidence" value="ECO:0007669"/>
    <property type="project" value="UniProtKB-UniRule"/>
</dbReference>
<dbReference type="Proteomes" id="UP000317291">
    <property type="component" value="Unassembled WGS sequence"/>
</dbReference>
<dbReference type="InterPro" id="IPR036425">
    <property type="entry name" value="MoaB/Mog-like_dom_sf"/>
</dbReference>
<dbReference type="SUPFAM" id="SSF63882">
    <property type="entry name" value="MoeA N-terminal region -like"/>
    <property type="match status" value="1"/>
</dbReference>
<keyword evidence="5" id="KW-0479">Metal-binding</keyword>
<dbReference type="SUPFAM" id="SSF53448">
    <property type="entry name" value="Nucleotide-diphospho-sugar transferases"/>
    <property type="match status" value="1"/>
</dbReference>
<comment type="similarity">
    <text evidence="2 5">Belongs to the MoeA family.</text>
</comment>
<keyword evidence="5" id="KW-0808">Transferase</keyword>
<comment type="function">
    <text evidence="1 5">Catalyzes the insertion of molybdate into adenylated molybdopterin with the concomitant release of AMP.</text>
</comment>
<dbReference type="InterPro" id="IPR005110">
    <property type="entry name" value="MoeA_linker/N"/>
</dbReference>
<dbReference type="SMART" id="SM00852">
    <property type="entry name" value="MoCF_biosynth"/>
    <property type="match status" value="1"/>
</dbReference>
<dbReference type="Pfam" id="PF00994">
    <property type="entry name" value="MoCF_biosynth"/>
    <property type="match status" value="1"/>
</dbReference>
<dbReference type="EMBL" id="VIGW01000008">
    <property type="protein sequence ID" value="TWS18628.1"/>
    <property type="molecule type" value="Genomic_DNA"/>
</dbReference>
<dbReference type="GO" id="GO:0016779">
    <property type="term" value="F:nucleotidyltransferase activity"/>
    <property type="evidence" value="ECO:0007669"/>
    <property type="project" value="UniProtKB-ARBA"/>
</dbReference>
<evidence type="ECO:0000313" key="9">
    <source>
        <dbReference type="Proteomes" id="UP000317291"/>
    </source>
</evidence>
<evidence type="ECO:0000256" key="2">
    <source>
        <dbReference type="ARBA" id="ARBA00010763"/>
    </source>
</evidence>
<dbReference type="InterPro" id="IPR025877">
    <property type="entry name" value="MobA-like_NTP_Trfase"/>
</dbReference>
<dbReference type="InterPro" id="IPR029044">
    <property type="entry name" value="Nucleotide-diphossugar_trans"/>
</dbReference>
<dbReference type="Gene3D" id="3.90.105.10">
    <property type="entry name" value="Molybdopterin biosynthesis moea protein, domain 2"/>
    <property type="match status" value="1"/>
</dbReference>
<dbReference type="InterPro" id="IPR001453">
    <property type="entry name" value="MoaB/Mog_dom"/>
</dbReference>
<evidence type="ECO:0000256" key="4">
    <source>
        <dbReference type="ARBA" id="ARBA00047317"/>
    </source>
</evidence>
<feature type="region of interest" description="Disordered" evidence="6">
    <location>
        <begin position="1"/>
        <end position="23"/>
    </location>
</feature>
<evidence type="ECO:0000313" key="8">
    <source>
        <dbReference type="EMBL" id="TWS18628.1"/>
    </source>
</evidence>
<dbReference type="PANTHER" id="PTHR10192">
    <property type="entry name" value="MOLYBDOPTERIN BIOSYNTHESIS PROTEIN"/>
    <property type="match status" value="1"/>
</dbReference>
<comment type="pathway">
    <text evidence="5">Cofactor biosynthesis; molybdopterin biosynthesis.</text>
</comment>
<comment type="catalytic activity">
    <reaction evidence="4">
        <text>adenylyl-molybdopterin + molybdate = Mo-molybdopterin + AMP + H(+)</text>
        <dbReference type="Rhea" id="RHEA:35047"/>
        <dbReference type="ChEBI" id="CHEBI:15378"/>
        <dbReference type="ChEBI" id="CHEBI:36264"/>
        <dbReference type="ChEBI" id="CHEBI:62727"/>
        <dbReference type="ChEBI" id="CHEBI:71302"/>
        <dbReference type="ChEBI" id="CHEBI:456215"/>
        <dbReference type="EC" id="2.10.1.1"/>
    </reaction>
</comment>
<dbReference type="AlphaFoldDB" id="A0A5C5R732"/>
<dbReference type="GO" id="GO:0046872">
    <property type="term" value="F:metal ion binding"/>
    <property type="evidence" value="ECO:0007669"/>
    <property type="project" value="UniProtKB-UniRule"/>
</dbReference>
<organism evidence="8 9">
    <name type="scientific">Tsukamurella asaccharolytica</name>
    <dbReference type="NCBI Taxonomy" id="2592067"/>
    <lineage>
        <taxon>Bacteria</taxon>
        <taxon>Bacillati</taxon>
        <taxon>Actinomycetota</taxon>
        <taxon>Actinomycetes</taxon>
        <taxon>Mycobacteriales</taxon>
        <taxon>Tsukamurellaceae</taxon>
        <taxon>Tsukamurella</taxon>
    </lineage>
</organism>
<evidence type="ECO:0000256" key="5">
    <source>
        <dbReference type="RuleBase" id="RU365090"/>
    </source>
</evidence>